<gene>
    <name evidence="8 10" type="primary">pepA</name>
    <name evidence="10" type="ORF">BVG79_01391</name>
</gene>
<evidence type="ECO:0000313" key="11">
    <source>
        <dbReference type="Proteomes" id="UP000242447"/>
    </source>
</evidence>
<dbReference type="GO" id="GO:0070006">
    <property type="term" value="F:metalloaminopeptidase activity"/>
    <property type="evidence" value="ECO:0007669"/>
    <property type="project" value="InterPro"/>
</dbReference>
<dbReference type="PANTHER" id="PTHR11963:SF23">
    <property type="entry name" value="CYTOSOL AMINOPEPTIDASE"/>
    <property type="match status" value="1"/>
</dbReference>
<feature type="binding site" evidence="8">
    <location>
        <position position="337"/>
    </location>
    <ligand>
        <name>Mn(2+)</name>
        <dbReference type="ChEBI" id="CHEBI:29035"/>
        <label>1</label>
    </ligand>
</feature>
<keyword evidence="8" id="KW-0963">Cytoplasm</keyword>
<dbReference type="PANTHER" id="PTHR11963">
    <property type="entry name" value="LEUCINE AMINOPEPTIDASE-RELATED"/>
    <property type="match status" value="1"/>
</dbReference>
<dbReference type="KEGG" id="kro:BVG79_01391"/>
<comment type="subcellular location">
    <subcellularLocation>
        <location evidence="8">Cytoplasm</location>
    </subcellularLocation>
</comment>
<evidence type="ECO:0000256" key="3">
    <source>
        <dbReference type="ARBA" id="ARBA00009528"/>
    </source>
</evidence>
<comment type="function">
    <text evidence="8">Presumably involved in the processing and regular turnover of intracellular proteins. Catalyzes the removal of unsubstituted N-terminal amino acids from various peptides.</text>
</comment>
<dbReference type="GO" id="GO:0006508">
    <property type="term" value="P:proteolysis"/>
    <property type="evidence" value="ECO:0007669"/>
    <property type="project" value="UniProtKB-KW"/>
</dbReference>
<dbReference type="HAMAP" id="MF_00181">
    <property type="entry name" value="Cytosol_peptidase_M17"/>
    <property type="match status" value="1"/>
</dbReference>
<dbReference type="Pfam" id="PF00883">
    <property type="entry name" value="Peptidase_M17"/>
    <property type="match status" value="1"/>
</dbReference>
<feature type="active site" evidence="8">
    <location>
        <position position="267"/>
    </location>
</feature>
<evidence type="ECO:0000259" key="9">
    <source>
        <dbReference type="PROSITE" id="PS00631"/>
    </source>
</evidence>
<comment type="cofactor">
    <cofactor evidence="8">
        <name>Mn(2+)</name>
        <dbReference type="ChEBI" id="CHEBI:29035"/>
    </cofactor>
    <text evidence="8">Binds 2 manganese ions per subunit.</text>
</comment>
<sequence length="491" mass="52034">MTTPLPIDFRDSANIELAALGQRLALIIDPAGKLDLQLRKLDTATRKSLSRLLASESWTSSRPGTILSLGFPAGIASEQLLIVNLPMRPSVDEARTAGAALAAHVAPGGLAIFAGHHARIEEVAHALALRSYHFGDHKTAAAPARGQVVFYLRHPEVVARAASPLAALAEGVFFTRDLVNEPANILTTSEFASRIAGMADLGLKIEILEEDDLRALGMNLLLAVGEGSVTPTKVAVMQWTGLPDSDAPPLALIGKGVVFDTGGISLKNPGGMEDMTMDMGGAALVCGVMRTLALRRARVNVVGVVGLVENMPAGNAYRPGDVFTSMKGDTVEIISTDAEGRLLLADVMWYAQQRFKPAVMIDFATLTGNIIAALGAEYAGLFCNDDTLTSRMMGASRTESEGLWPMPMPPAFDESLKSNVADVKNKGAVQGGAIIAARFLSRFVQPGTLWAHVDIAGVASLSRDSRLAPRGATGWGVALINRLIQEHFEKS</sequence>
<dbReference type="InterPro" id="IPR023042">
    <property type="entry name" value="Peptidase_M17_leu_NH2_pept"/>
</dbReference>
<dbReference type="Proteomes" id="UP000242447">
    <property type="component" value="Chromosome"/>
</dbReference>
<dbReference type="GO" id="GO:0005737">
    <property type="term" value="C:cytoplasm"/>
    <property type="evidence" value="ECO:0007669"/>
    <property type="project" value="UniProtKB-SubCell"/>
</dbReference>
<dbReference type="GO" id="GO:0030145">
    <property type="term" value="F:manganese ion binding"/>
    <property type="evidence" value="ECO:0007669"/>
    <property type="project" value="UniProtKB-UniRule"/>
</dbReference>
<dbReference type="InterPro" id="IPR043472">
    <property type="entry name" value="Macro_dom-like"/>
</dbReference>
<evidence type="ECO:0000256" key="2">
    <source>
        <dbReference type="ARBA" id="ARBA00000967"/>
    </source>
</evidence>
<dbReference type="AlphaFoldDB" id="A0A1W6P0D9"/>
<dbReference type="Gene3D" id="3.40.220.10">
    <property type="entry name" value="Leucine Aminopeptidase, subunit E, domain 1"/>
    <property type="match status" value="1"/>
</dbReference>
<dbReference type="STRING" id="92947.BVG79_01391"/>
<dbReference type="PRINTS" id="PR00481">
    <property type="entry name" value="LAMNOPPTDASE"/>
</dbReference>
<comment type="catalytic activity">
    <reaction evidence="2 8">
        <text>Release of an N-terminal amino acid, preferentially leucine, but not glutamic or aspartic acids.</text>
        <dbReference type="EC" id="3.4.11.10"/>
    </reaction>
</comment>
<evidence type="ECO:0000313" key="10">
    <source>
        <dbReference type="EMBL" id="ARO14737.1"/>
    </source>
</evidence>
<dbReference type="Gene3D" id="3.40.630.10">
    <property type="entry name" value="Zn peptidases"/>
    <property type="match status" value="1"/>
</dbReference>
<feature type="binding site" evidence="8">
    <location>
        <position position="339"/>
    </location>
    <ligand>
        <name>Mn(2+)</name>
        <dbReference type="ChEBI" id="CHEBI:29035"/>
        <label>2</label>
    </ligand>
</feature>
<dbReference type="OrthoDB" id="9809354at2"/>
<dbReference type="EC" id="3.4.11.1" evidence="8"/>
<keyword evidence="4 8" id="KW-0031">Aminopeptidase</keyword>
<feature type="binding site" evidence="8">
    <location>
        <position position="260"/>
    </location>
    <ligand>
        <name>Mn(2+)</name>
        <dbReference type="ChEBI" id="CHEBI:29035"/>
        <label>1</label>
    </ligand>
</feature>
<feature type="domain" description="Cytosol aminopeptidase" evidence="9">
    <location>
        <begin position="335"/>
        <end position="342"/>
    </location>
</feature>
<comment type="catalytic activity">
    <reaction evidence="1 8">
        <text>Release of an N-terminal amino acid, Xaa-|-Yaa-, in which Xaa is preferably Leu, but may be other amino acids including Pro although not Arg or Lys, and Yaa may be Pro. Amino acid amides and methyl esters are also readily hydrolyzed, but rates on arylamides are exceedingly low.</text>
        <dbReference type="EC" id="3.4.11.1"/>
    </reaction>
</comment>
<accession>A0A1W6P0D9</accession>
<protein>
    <recommendedName>
        <fullName evidence="8">Probable cytosol aminopeptidase</fullName>
        <ecNumber evidence="8">3.4.11.1</ecNumber>
    </recommendedName>
    <alternativeName>
        <fullName evidence="8">Leucine aminopeptidase</fullName>
        <shortName evidence="8">LAP</shortName>
        <ecNumber evidence="8">3.4.11.10</ecNumber>
    </alternativeName>
    <alternativeName>
        <fullName evidence="8">Leucyl aminopeptidase</fullName>
    </alternativeName>
</protein>
<dbReference type="RefSeq" id="WP_085786235.1">
    <property type="nucleotide sequence ID" value="NZ_CP019937.1"/>
</dbReference>
<dbReference type="InterPro" id="IPR000819">
    <property type="entry name" value="Peptidase_M17_C"/>
</dbReference>
<keyword evidence="8" id="KW-0479">Metal-binding</keyword>
<organism evidence="10 11">
    <name type="scientific">Ketogulonicigenium robustum</name>
    <dbReference type="NCBI Taxonomy" id="92947"/>
    <lineage>
        <taxon>Bacteria</taxon>
        <taxon>Pseudomonadati</taxon>
        <taxon>Pseudomonadota</taxon>
        <taxon>Alphaproteobacteria</taxon>
        <taxon>Rhodobacterales</taxon>
        <taxon>Roseobacteraceae</taxon>
        <taxon>Ketogulonicigenium</taxon>
    </lineage>
</organism>
<evidence type="ECO:0000256" key="5">
    <source>
        <dbReference type="ARBA" id="ARBA00022670"/>
    </source>
</evidence>
<evidence type="ECO:0000256" key="6">
    <source>
        <dbReference type="ARBA" id="ARBA00022801"/>
    </source>
</evidence>
<dbReference type="NCBIfam" id="NF002077">
    <property type="entry name" value="PRK00913.2-4"/>
    <property type="match status" value="1"/>
</dbReference>
<dbReference type="EMBL" id="CP019937">
    <property type="protein sequence ID" value="ARO14737.1"/>
    <property type="molecule type" value="Genomic_DNA"/>
</dbReference>
<proteinExistence type="inferred from homology"/>
<keyword evidence="6 8" id="KW-0378">Hydrolase</keyword>
<feature type="active site" evidence="8">
    <location>
        <position position="341"/>
    </location>
</feature>
<dbReference type="CDD" id="cd00433">
    <property type="entry name" value="Peptidase_M17"/>
    <property type="match status" value="1"/>
</dbReference>
<feature type="binding site" evidence="8">
    <location>
        <position position="339"/>
    </location>
    <ligand>
        <name>Mn(2+)</name>
        <dbReference type="ChEBI" id="CHEBI:29035"/>
        <label>1</label>
    </ligand>
</feature>
<keyword evidence="11" id="KW-1185">Reference proteome</keyword>
<evidence type="ECO:0000256" key="8">
    <source>
        <dbReference type="HAMAP-Rule" id="MF_00181"/>
    </source>
</evidence>
<dbReference type="PROSITE" id="PS00631">
    <property type="entry name" value="CYTOSOL_AP"/>
    <property type="match status" value="1"/>
</dbReference>
<reference evidence="10 11" key="1">
    <citation type="submission" date="2017-02" db="EMBL/GenBank/DDBJ databases">
        <title>Ketogulonicigenium robustum SPU B003 Genome sequencing and assembly.</title>
        <authorList>
            <person name="Li Y."/>
            <person name="Liu L."/>
            <person name="Wang C."/>
            <person name="Zhang M."/>
            <person name="Zhang T."/>
            <person name="Zhang Y."/>
        </authorList>
    </citation>
    <scope>NUCLEOTIDE SEQUENCE [LARGE SCALE GENOMIC DNA]</scope>
    <source>
        <strain evidence="10 11">SPU_B003</strain>
    </source>
</reference>
<dbReference type="InterPro" id="IPR011356">
    <property type="entry name" value="Leucine_aapep/pepB"/>
</dbReference>
<keyword evidence="5 8" id="KW-0645">Protease</keyword>
<feature type="binding site" evidence="8">
    <location>
        <position position="278"/>
    </location>
    <ligand>
        <name>Mn(2+)</name>
        <dbReference type="ChEBI" id="CHEBI:29035"/>
        <label>2</label>
    </ligand>
</feature>
<name>A0A1W6P0D9_9RHOB</name>
<feature type="binding site" evidence="8">
    <location>
        <position position="260"/>
    </location>
    <ligand>
        <name>Mn(2+)</name>
        <dbReference type="ChEBI" id="CHEBI:29035"/>
        <label>2</label>
    </ligand>
</feature>
<evidence type="ECO:0000256" key="1">
    <source>
        <dbReference type="ARBA" id="ARBA00000135"/>
    </source>
</evidence>
<feature type="binding site" evidence="8">
    <location>
        <position position="255"/>
    </location>
    <ligand>
        <name>Mn(2+)</name>
        <dbReference type="ChEBI" id="CHEBI:29035"/>
        <label>2</label>
    </ligand>
</feature>
<dbReference type="NCBIfam" id="NF002075">
    <property type="entry name" value="PRK00913.2-2"/>
    <property type="match status" value="1"/>
</dbReference>
<comment type="similarity">
    <text evidence="3 8">Belongs to the peptidase M17 family.</text>
</comment>
<keyword evidence="7 8" id="KW-0464">Manganese</keyword>
<dbReference type="EC" id="3.4.11.10" evidence="8"/>
<dbReference type="SUPFAM" id="SSF53187">
    <property type="entry name" value="Zn-dependent exopeptidases"/>
    <property type="match status" value="1"/>
</dbReference>
<evidence type="ECO:0000256" key="4">
    <source>
        <dbReference type="ARBA" id="ARBA00022438"/>
    </source>
</evidence>
<evidence type="ECO:0000256" key="7">
    <source>
        <dbReference type="ARBA" id="ARBA00023211"/>
    </source>
</evidence>